<sequence length="352" mass="37396">MPQRLCSFTLSPCRSGSALPPPLHAAAAVLCHHPSMPQWLCSSTTCPCCSGCALPPNLQDAVADVLLEWSYAGDDEGLEPSDYEESLASDIREALYLTLQRMNVFLRLLETHTPSFEATIKELRRIADGLDQFHHGATIASITGGAVSAAGGITTVVGLILAPFTFGASLIVTGVGLGVAAAGGVTSATATISDTVKERVERGKVDTLIRQYETSMNEIEECLKSIQCQLERLNSHPDFSRIRMKEFEAVALCALPRAGRGIANVVEIVRLAQLGKAAGGLARGIRIAGVATGVLTGLFLVMDAIFIAKDAKDLHEGAKTEAAAKIRVAADELEKGLHELMEIACTLKKTQM</sequence>
<organism evidence="3 4">
    <name type="scientific">Pleurodeles waltl</name>
    <name type="common">Iberian ribbed newt</name>
    <dbReference type="NCBI Taxonomy" id="8319"/>
    <lineage>
        <taxon>Eukaryota</taxon>
        <taxon>Metazoa</taxon>
        <taxon>Chordata</taxon>
        <taxon>Craniata</taxon>
        <taxon>Vertebrata</taxon>
        <taxon>Euteleostomi</taxon>
        <taxon>Amphibia</taxon>
        <taxon>Batrachia</taxon>
        <taxon>Caudata</taxon>
        <taxon>Salamandroidea</taxon>
        <taxon>Salamandridae</taxon>
        <taxon>Pleurodelinae</taxon>
        <taxon>Pleurodeles</taxon>
    </lineage>
</organism>
<dbReference type="GO" id="GO:0005576">
    <property type="term" value="C:extracellular region"/>
    <property type="evidence" value="ECO:0007669"/>
    <property type="project" value="InterPro"/>
</dbReference>
<comment type="similarity">
    <text evidence="1">Belongs to the apolipoprotein L family.</text>
</comment>
<keyword evidence="4" id="KW-1185">Reference proteome</keyword>
<dbReference type="AlphaFoldDB" id="A0AAV7SX28"/>
<proteinExistence type="inferred from homology"/>
<dbReference type="PANTHER" id="PTHR14096:SF28">
    <property type="entry name" value="APOLIPOPROTEIN L, 1-RELATED"/>
    <property type="match status" value="1"/>
</dbReference>
<dbReference type="Proteomes" id="UP001066276">
    <property type="component" value="Chromosome 4_1"/>
</dbReference>
<evidence type="ECO:0000313" key="3">
    <source>
        <dbReference type="EMBL" id="KAJ1168757.1"/>
    </source>
</evidence>
<comment type="caution">
    <text evidence="3">The sequence shown here is derived from an EMBL/GenBank/DDBJ whole genome shotgun (WGS) entry which is preliminary data.</text>
</comment>
<dbReference type="InterPro" id="IPR008405">
    <property type="entry name" value="ApoL"/>
</dbReference>
<protein>
    <recommendedName>
        <fullName evidence="5">Apolipoprotein L3</fullName>
    </recommendedName>
</protein>
<dbReference type="GO" id="GO:0008289">
    <property type="term" value="F:lipid binding"/>
    <property type="evidence" value="ECO:0007669"/>
    <property type="project" value="InterPro"/>
</dbReference>
<dbReference type="Pfam" id="PF05461">
    <property type="entry name" value="ApoL"/>
    <property type="match status" value="1"/>
</dbReference>
<dbReference type="GO" id="GO:0016020">
    <property type="term" value="C:membrane"/>
    <property type="evidence" value="ECO:0007669"/>
    <property type="project" value="TreeGrafter"/>
</dbReference>
<evidence type="ECO:0008006" key="5">
    <source>
        <dbReference type="Google" id="ProtNLM"/>
    </source>
</evidence>
<reference evidence="3" key="1">
    <citation type="journal article" date="2022" name="bioRxiv">
        <title>Sequencing and chromosome-scale assembly of the giantPleurodeles waltlgenome.</title>
        <authorList>
            <person name="Brown T."/>
            <person name="Elewa A."/>
            <person name="Iarovenko S."/>
            <person name="Subramanian E."/>
            <person name="Araus A.J."/>
            <person name="Petzold A."/>
            <person name="Susuki M."/>
            <person name="Suzuki K.-i.T."/>
            <person name="Hayashi T."/>
            <person name="Toyoda A."/>
            <person name="Oliveira C."/>
            <person name="Osipova E."/>
            <person name="Leigh N.D."/>
            <person name="Simon A."/>
            <person name="Yun M.H."/>
        </authorList>
    </citation>
    <scope>NUCLEOTIDE SEQUENCE</scope>
    <source>
        <strain evidence="3">20211129_DDA</strain>
        <tissue evidence="3">Liver</tissue>
    </source>
</reference>
<evidence type="ECO:0000313" key="4">
    <source>
        <dbReference type="Proteomes" id="UP001066276"/>
    </source>
</evidence>
<accession>A0AAV7SX28</accession>
<feature type="coiled-coil region" evidence="2">
    <location>
        <begin position="209"/>
        <end position="236"/>
    </location>
</feature>
<gene>
    <name evidence="3" type="ORF">NDU88_000671</name>
</gene>
<evidence type="ECO:0000256" key="1">
    <source>
        <dbReference type="ARBA" id="ARBA00010090"/>
    </source>
</evidence>
<name>A0AAV7SX28_PLEWA</name>
<dbReference type="EMBL" id="JANPWB010000007">
    <property type="protein sequence ID" value="KAJ1168757.1"/>
    <property type="molecule type" value="Genomic_DNA"/>
</dbReference>
<dbReference type="GO" id="GO:0006869">
    <property type="term" value="P:lipid transport"/>
    <property type="evidence" value="ECO:0007669"/>
    <property type="project" value="InterPro"/>
</dbReference>
<dbReference type="GO" id="GO:0042157">
    <property type="term" value="P:lipoprotein metabolic process"/>
    <property type="evidence" value="ECO:0007669"/>
    <property type="project" value="InterPro"/>
</dbReference>
<evidence type="ECO:0000256" key="2">
    <source>
        <dbReference type="SAM" id="Coils"/>
    </source>
</evidence>
<keyword evidence="2" id="KW-0175">Coiled coil</keyword>
<dbReference type="PANTHER" id="PTHR14096">
    <property type="entry name" value="APOLIPOPROTEIN L"/>
    <property type="match status" value="1"/>
</dbReference>